<dbReference type="Proteomes" id="UP001152795">
    <property type="component" value="Unassembled WGS sequence"/>
</dbReference>
<organism evidence="1 2">
    <name type="scientific">Paramuricea clavata</name>
    <name type="common">Red gorgonian</name>
    <name type="synonym">Violescent sea-whip</name>
    <dbReference type="NCBI Taxonomy" id="317549"/>
    <lineage>
        <taxon>Eukaryota</taxon>
        <taxon>Metazoa</taxon>
        <taxon>Cnidaria</taxon>
        <taxon>Anthozoa</taxon>
        <taxon>Octocorallia</taxon>
        <taxon>Malacalcyonacea</taxon>
        <taxon>Plexauridae</taxon>
        <taxon>Paramuricea</taxon>
    </lineage>
</organism>
<accession>A0A7D9DYI4</accession>
<evidence type="ECO:0000313" key="2">
    <source>
        <dbReference type="Proteomes" id="UP001152795"/>
    </source>
</evidence>
<evidence type="ECO:0000313" key="1">
    <source>
        <dbReference type="EMBL" id="CAB3995845.1"/>
    </source>
</evidence>
<name>A0A7D9DYI4_PARCT</name>
<proteinExistence type="predicted"/>
<dbReference type="EMBL" id="CACRXK020002745">
    <property type="protein sequence ID" value="CAB3995845.1"/>
    <property type="molecule type" value="Genomic_DNA"/>
</dbReference>
<keyword evidence="2" id="KW-1185">Reference proteome</keyword>
<dbReference type="PANTHER" id="PTHR47510">
    <property type="entry name" value="REVERSE TRANSCRIPTASE DOMAIN-CONTAINING PROTEIN"/>
    <property type="match status" value="1"/>
</dbReference>
<gene>
    <name evidence="1" type="ORF">PACLA_8A032805</name>
</gene>
<reference evidence="1" key="1">
    <citation type="submission" date="2020-04" db="EMBL/GenBank/DDBJ databases">
        <authorList>
            <person name="Alioto T."/>
            <person name="Alioto T."/>
            <person name="Gomez Garrido J."/>
        </authorList>
    </citation>
    <scope>NUCLEOTIDE SEQUENCE</scope>
    <source>
        <strain evidence="1">A484AB</strain>
    </source>
</reference>
<dbReference type="OrthoDB" id="410381at2759"/>
<comment type="caution">
    <text evidence="1">The sequence shown here is derived from an EMBL/GenBank/DDBJ whole genome shotgun (WGS) entry which is preliminary data.</text>
</comment>
<dbReference type="PANTHER" id="PTHR47510:SF3">
    <property type="entry name" value="ENDO_EXONUCLEASE_PHOSPHATASE DOMAIN-CONTAINING PROTEIN"/>
    <property type="match status" value="1"/>
</dbReference>
<sequence>MHAPPVIRRVRCEHVPWLTSQIKTKMYHRDFLKKKAIKTGSTHFHNAYKKARNNLSKLVKDTKANYYNNAINQCNKDPKSMWKTINQLTNKKSKTTKINELIIDQKVTTNPDEIAEGMNKYFNDIGTVLADNLSNGHNSFEAYVNPTETTFEIQNISVVEVKSEISRIKTSKATGHDRISPKLLKDSVEVVAESLTNIFNKSIDKGVFPDTS</sequence>
<dbReference type="AlphaFoldDB" id="A0A7D9DYI4"/>
<protein>
    <submittedName>
        <fullName evidence="1">Uncharacterized protein</fullName>
    </submittedName>
</protein>